<evidence type="ECO:0000313" key="1">
    <source>
        <dbReference type="EMBL" id="MDN4525060.1"/>
    </source>
</evidence>
<dbReference type="PANTHER" id="PTHR31891">
    <property type="entry name" value="FORMAMIDASE C869.04-RELATED"/>
    <property type="match status" value="1"/>
</dbReference>
<evidence type="ECO:0000313" key="2">
    <source>
        <dbReference type="Proteomes" id="UP001172721"/>
    </source>
</evidence>
<accession>A0ABT8HWB9</accession>
<dbReference type="InterPro" id="IPR004304">
    <property type="entry name" value="FmdA_AmdA"/>
</dbReference>
<dbReference type="RefSeq" id="WP_301166101.1">
    <property type="nucleotide sequence ID" value="NZ_JAUHTR010000005.1"/>
</dbReference>
<dbReference type="Gene3D" id="2.60.120.580">
    <property type="entry name" value="Acetamidase/Formamidase-like domains"/>
    <property type="match status" value="1"/>
</dbReference>
<dbReference type="SUPFAM" id="SSF141130">
    <property type="entry name" value="Acetamidase/Formamidase-like"/>
    <property type="match status" value="1"/>
</dbReference>
<dbReference type="Gene3D" id="3.10.28.20">
    <property type="entry name" value="Acetamidase/Formamidase-like domains"/>
    <property type="match status" value="1"/>
</dbReference>
<dbReference type="Proteomes" id="UP001172721">
    <property type="component" value="Unassembled WGS sequence"/>
</dbReference>
<comment type="caution">
    <text evidence="1">The sequence shown here is derived from an EMBL/GenBank/DDBJ whole genome shotgun (WGS) entry which is preliminary data.</text>
</comment>
<sequence length="303" mass="32609">MPETLTKQSFIYEMSKEHKPSLVVKSGSQVTIETYDCFLNQITSDATEYSSIDWNQINPATGPVYVEEAEPGDILAVTINKIELEDQGVMVTGPGLGVMGERISEFSVKVVPIKDNKAIFNENVQLPLNPMIGVIGVAPEDGAVSCGTPGNHGGNMDTVLITENATVYFPVFHKGALFSLGDLHAAMGDGEIGVSGIEIPARVHVTLKVMKGESIRTPVVENEDGMAFLVSKETLDEAADKAVEEMVDYLLGRTDLSLEEITMLLSAAGQVQISQIVDPLKTARCYLSKEVLKSLGITSVFEG</sequence>
<organism evidence="1 2">
    <name type="scientific">Fictibacillus fluitans</name>
    <dbReference type="NCBI Taxonomy" id="3058422"/>
    <lineage>
        <taxon>Bacteria</taxon>
        <taxon>Bacillati</taxon>
        <taxon>Bacillota</taxon>
        <taxon>Bacilli</taxon>
        <taxon>Bacillales</taxon>
        <taxon>Fictibacillaceae</taxon>
        <taxon>Fictibacillus</taxon>
    </lineage>
</organism>
<gene>
    <name evidence="1" type="ORF">QYB97_11260</name>
</gene>
<dbReference type="Gene3D" id="2.40.10.120">
    <property type="match status" value="1"/>
</dbReference>
<dbReference type="EMBL" id="JAUHTR010000005">
    <property type="protein sequence ID" value="MDN4525060.1"/>
    <property type="molecule type" value="Genomic_DNA"/>
</dbReference>
<proteinExistence type="predicted"/>
<dbReference type="Pfam" id="PF03069">
    <property type="entry name" value="FmdA_AmdA"/>
    <property type="match status" value="2"/>
</dbReference>
<keyword evidence="2" id="KW-1185">Reference proteome</keyword>
<name>A0ABT8HWB9_9BACL</name>
<dbReference type="PANTHER" id="PTHR31891:SF1">
    <property type="entry name" value="FORMAMIDASE C869.04-RELATED"/>
    <property type="match status" value="1"/>
</dbReference>
<reference evidence="1" key="1">
    <citation type="submission" date="2023-07" db="EMBL/GenBank/DDBJ databases">
        <title>Fictibacillus sp. isolated from freshwater pond.</title>
        <authorList>
            <person name="Kirdat K."/>
            <person name="Bhat A."/>
            <person name="Mourya A."/>
            <person name="Yadav A."/>
        </authorList>
    </citation>
    <scope>NUCLEOTIDE SEQUENCE</scope>
    <source>
        <strain evidence="1">NE201</strain>
    </source>
</reference>
<protein>
    <submittedName>
        <fullName evidence="1">Acetamidase/formamidase family protein</fullName>
    </submittedName>
</protein>